<accession>A0AAP3CHR7</accession>
<dbReference type="AlphaFoldDB" id="A0AAP3CHR7"/>
<dbReference type="CDD" id="cd00616">
    <property type="entry name" value="AHBA_syn"/>
    <property type="match status" value="1"/>
</dbReference>
<evidence type="ECO:0000256" key="5">
    <source>
        <dbReference type="RuleBase" id="RU004508"/>
    </source>
</evidence>
<dbReference type="GO" id="GO:0008483">
    <property type="term" value="F:transaminase activity"/>
    <property type="evidence" value="ECO:0007669"/>
    <property type="project" value="UniProtKB-KW"/>
</dbReference>
<gene>
    <name evidence="6" type="ORF">MOC71_07670</name>
</gene>
<sequence length="382" mass="43926">MNKELKFDEQVNVTKPKLPPFQSYVEKIKSVWDSNWLTNNGPIHEEFKQKLKTYLNSENIELFVNGHLALETALKTLGGKGEVITTPFTFASTIHAITNAGLKPVFCDIEPENFNIDSSLLEQHITEHTKAIVAVHVFGYPCDVYKIEEISKKYNLKVIYDAAHAFGVTVNGKSITDFGDLSMFSMHATKVFHSIEGGILSFKNRDLAETLKSMKNFGINSHNDDIEMIGTNAKLNEFQAAMGLINLKSIDEEISKRKKIYSIYIRHLKDIKEIAYQAELENIAHNYSYFPILVENNKLRDFLFEEVKKYNLNLRKYFYPLCNDFSCYDYDSKQTPVAKDISDRILALPMYSDLKEEAIVKIIKIIEHETNIFNKKMLSVLY</sequence>
<dbReference type="GO" id="GO:0030170">
    <property type="term" value="F:pyridoxal phosphate binding"/>
    <property type="evidence" value="ECO:0007669"/>
    <property type="project" value="TreeGrafter"/>
</dbReference>
<dbReference type="EMBL" id="JALAOH010000014">
    <property type="protein sequence ID" value="MCY8316617.1"/>
    <property type="molecule type" value="Genomic_DNA"/>
</dbReference>
<evidence type="ECO:0000256" key="4">
    <source>
        <dbReference type="PIRSR" id="PIRSR000390-2"/>
    </source>
</evidence>
<comment type="caution">
    <text evidence="6">The sequence shown here is derived from an EMBL/GenBank/DDBJ whole genome shotgun (WGS) entry which is preliminary data.</text>
</comment>
<name>A0AAP3CHR7_BACVA</name>
<dbReference type="Pfam" id="PF01041">
    <property type="entry name" value="DegT_DnrJ_EryC1"/>
    <property type="match status" value="1"/>
</dbReference>
<comment type="similarity">
    <text evidence="2 5">Belongs to the DegT/DnrJ/EryC1 family.</text>
</comment>
<protein>
    <submittedName>
        <fullName evidence="6">DegT/DnrJ/EryC1/StrS family aminotransferase</fullName>
    </submittedName>
</protein>
<dbReference type="SUPFAM" id="SSF53383">
    <property type="entry name" value="PLP-dependent transferases"/>
    <property type="match status" value="1"/>
</dbReference>
<dbReference type="InterPro" id="IPR000653">
    <property type="entry name" value="DegT/StrS_aminotransferase"/>
</dbReference>
<feature type="modified residue" description="N6-(pyridoxal phosphate)lysine" evidence="4">
    <location>
        <position position="190"/>
    </location>
</feature>
<evidence type="ECO:0000313" key="7">
    <source>
        <dbReference type="Proteomes" id="UP001067121"/>
    </source>
</evidence>
<dbReference type="Gene3D" id="3.40.640.10">
    <property type="entry name" value="Type I PLP-dependent aspartate aminotransferase-like (Major domain)"/>
    <property type="match status" value="1"/>
</dbReference>
<dbReference type="InterPro" id="IPR015424">
    <property type="entry name" value="PyrdxlP-dep_Trfase"/>
</dbReference>
<reference evidence="6" key="1">
    <citation type="submission" date="2022-02" db="EMBL/GenBank/DDBJ databases">
        <title>Crop Bioprotection Bacillus Genome Sequencing.</title>
        <authorList>
            <person name="Dunlap C."/>
        </authorList>
    </citation>
    <scope>NUCLEOTIDE SEQUENCE</scope>
    <source>
        <strain evidence="6">98-1</strain>
    </source>
</reference>
<dbReference type="InterPro" id="IPR015421">
    <property type="entry name" value="PyrdxlP-dep_Trfase_major"/>
</dbReference>
<dbReference type="PANTHER" id="PTHR30244:SF9">
    <property type="entry name" value="PROTEIN RV3402C"/>
    <property type="match status" value="1"/>
</dbReference>
<keyword evidence="1 4" id="KW-0663">Pyridoxal phosphate</keyword>
<keyword evidence="6" id="KW-0032">Aminotransferase</keyword>
<proteinExistence type="inferred from homology"/>
<evidence type="ECO:0000256" key="3">
    <source>
        <dbReference type="PIRSR" id="PIRSR000390-1"/>
    </source>
</evidence>
<dbReference type="PANTHER" id="PTHR30244">
    <property type="entry name" value="TRANSAMINASE"/>
    <property type="match status" value="1"/>
</dbReference>
<dbReference type="GeneID" id="76988421"/>
<organism evidence="6 7">
    <name type="scientific">Bacillus vallismortis</name>
    <dbReference type="NCBI Taxonomy" id="72361"/>
    <lineage>
        <taxon>Bacteria</taxon>
        <taxon>Bacillati</taxon>
        <taxon>Bacillota</taxon>
        <taxon>Bacilli</taxon>
        <taxon>Bacillales</taxon>
        <taxon>Bacillaceae</taxon>
        <taxon>Bacillus</taxon>
    </lineage>
</organism>
<dbReference type="GO" id="GO:0000271">
    <property type="term" value="P:polysaccharide biosynthetic process"/>
    <property type="evidence" value="ECO:0007669"/>
    <property type="project" value="TreeGrafter"/>
</dbReference>
<dbReference type="RefSeq" id="WP_121643401.1">
    <property type="nucleotide sequence ID" value="NZ_CP033052.1"/>
</dbReference>
<feature type="active site" description="Proton acceptor" evidence="3">
    <location>
        <position position="190"/>
    </location>
</feature>
<dbReference type="PIRSF" id="PIRSF000390">
    <property type="entry name" value="PLP_StrS"/>
    <property type="match status" value="1"/>
</dbReference>
<evidence type="ECO:0000256" key="2">
    <source>
        <dbReference type="ARBA" id="ARBA00037999"/>
    </source>
</evidence>
<dbReference type="Proteomes" id="UP001067121">
    <property type="component" value="Unassembled WGS sequence"/>
</dbReference>
<evidence type="ECO:0000313" key="6">
    <source>
        <dbReference type="EMBL" id="MCY8316617.1"/>
    </source>
</evidence>
<evidence type="ECO:0000256" key="1">
    <source>
        <dbReference type="ARBA" id="ARBA00022898"/>
    </source>
</evidence>
<keyword evidence="6" id="KW-0808">Transferase</keyword>